<sequence>MSRVIRHVRRKVIRRKDARRASLICNARTPHNAMRAAAARRVVPTNVTTARRPVRETERAIARALASCAVSLCVTLAPMEAFAAPGSKPAPLFAEGGQAACTNAALDAFADVRAKFSLEVSTGALPEAVLTLSGCDYSERDLHGKVLSGTVMDEASFEKSDLSATEMSRASVRNANLRGADLRSANCYEARFDGSDLRGVNFENALLSNATFGKSKGQWADVAGANFEGALVSSSDAR</sequence>
<dbReference type="PANTHER" id="PTHR47485:SF1">
    <property type="entry name" value="THYLAKOID LUMENAL 17.4 KDA PROTEIN, CHLOROPLASTIC"/>
    <property type="match status" value="1"/>
</dbReference>
<evidence type="ECO:0000256" key="1">
    <source>
        <dbReference type="ARBA" id="ARBA00022737"/>
    </source>
</evidence>
<dbReference type="InterPro" id="IPR001646">
    <property type="entry name" value="5peptide_repeat"/>
</dbReference>
<dbReference type="PANTHER" id="PTHR47485">
    <property type="entry name" value="THYLAKOID LUMENAL 17.4 KDA PROTEIN, CHLOROPLASTIC"/>
    <property type="match status" value="1"/>
</dbReference>
<feature type="non-terminal residue" evidence="2">
    <location>
        <position position="238"/>
    </location>
</feature>
<organism evidence="2">
    <name type="scientific">Ostreococcus tauri</name>
    <name type="common">Marine green alga</name>
    <dbReference type="NCBI Taxonomy" id="70448"/>
    <lineage>
        <taxon>Eukaryota</taxon>
        <taxon>Viridiplantae</taxon>
        <taxon>Chlorophyta</taxon>
        <taxon>Mamiellophyceae</taxon>
        <taxon>Mamiellales</taxon>
        <taxon>Bathycoccaceae</taxon>
        <taxon>Ostreococcus</taxon>
    </lineage>
</organism>
<name>A0A1Y5I9A6_OSTTA</name>
<dbReference type="EMBL" id="KZ155784">
    <property type="protein sequence ID" value="OUS46149.1"/>
    <property type="molecule type" value="Genomic_DNA"/>
</dbReference>
<protein>
    <recommendedName>
        <fullName evidence="3">Pentapeptide repeat</fullName>
    </recommendedName>
</protein>
<gene>
    <name evidence="2" type="ORF">BE221DRAFT_46079</name>
</gene>
<dbReference type="Pfam" id="PF00805">
    <property type="entry name" value="Pentapeptide"/>
    <property type="match status" value="1"/>
</dbReference>
<keyword evidence="1" id="KW-0677">Repeat</keyword>
<dbReference type="eggNOG" id="ENOG502S2YM">
    <property type="taxonomic scope" value="Eukaryota"/>
</dbReference>
<dbReference type="AlphaFoldDB" id="A0A1Y5I9A6"/>
<reference evidence="2" key="1">
    <citation type="submission" date="2017-04" db="EMBL/GenBank/DDBJ databases">
        <title>Population genomics of picophytoplankton unveils novel chromosome hypervariability.</title>
        <authorList>
            <consortium name="DOE Joint Genome Institute"/>
            <person name="Blanc-Mathieu R."/>
            <person name="Krasovec M."/>
            <person name="Hebrard M."/>
            <person name="Yau S."/>
            <person name="Desgranges E."/>
            <person name="Martin J."/>
            <person name="Schackwitz W."/>
            <person name="Kuo A."/>
            <person name="Salin G."/>
            <person name="Donnadieu C."/>
            <person name="Desdevises Y."/>
            <person name="Sanchez-Ferandin S."/>
            <person name="Moreau H."/>
            <person name="Rivals E."/>
            <person name="Grigoriev I.V."/>
            <person name="Grimsley N."/>
            <person name="Eyre-Walker A."/>
            <person name="Piganeau G."/>
        </authorList>
    </citation>
    <scope>NUCLEOTIDE SEQUENCE [LARGE SCALE GENOMIC DNA]</scope>
    <source>
        <strain evidence="2">RCC 1115</strain>
    </source>
</reference>
<dbReference type="Proteomes" id="UP000195557">
    <property type="component" value="Unassembled WGS sequence"/>
</dbReference>
<proteinExistence type="predicted"/>
<accession>A0A1Y5I9A6</accession>
<dbReference type="SUPFAM" id="SSF141571">
    <property type="entry name" value="Pentapeptide repeat-like"/>
    <property type="match status" value="1"/>
</dbReference>
<evidence type="ECO:0008006" key="3">
    <source>
        <dbReference type="Google" id="ProtNLM"/>
    </source>
</evidence>
<evidence type="ECO:0000313" key="2">
    <source>
        <dbReference type="EMBL" id="OUS46149.1"/>
    </source>
</evidence>
<dbReference type="Gene3D" id="2.160.20.80">
    <property type="entry name" value="E3 ubiquitin-protein ligase SopA"/>
    <property type="match status" value="1"/>
</dbReference>